<dbReference type="AlphaFoldDB" id="A0AAD3SPE9"/>
<proteinExistence type="predicted"/>
<comment type="caution">
    <text evidence="1">The sequence shown here is derived from an EMBL/GenBank/DDBJ whole genome shotgun (WGS) entry which is preliminary data.</text>
</comment>
<name>A0AAD3SPE9_NEPGR</name>
<gene>
    <name evidence="1" type="ORF">Nepgr_016235</name>
</gene>
<evidence type="ECO:0000313" key="2">
    <source>
        <dbReference type="Proteomes" id="UP001279734"/>
    </source>
</evidence>
<evidence type="ECO:0000313" key="1">
    <source>
        <dbReference type="EMBL" id="GMH14394.1"/>
    </source>
</evidence>
<sequence length="386" mass="42007">MLEEKWTGFADRPSQNPENLLKELFTGFVDRQGQGLENLLKEMLTGFVDRQGQGYGSKNLLKELLTGFVDRQGQDPENLWEWSGVPSLVILFKRKGGHVSGHSELEIPIASTLIETDLKELYVEYNVPKAIVSRIFDKEDRAYSPPEGCITIYEAHLRSGLCLSIPDELREILITLKVPIAQLHTNARVISVHVLYFSSSAFKEVDGGDGEGPIQGQLGSGVYLFGPTGWEWGKVPKVYTETPTETETESLEWLFDLLAKMGDSSGICGKGSAIEIFREGLYPTPSRVVLALSLSEPFTWLESSPEAVIECVTDLSEELPAGEPREAPIVPLVGLAITTSDKSAPKETLGEPRVLVVGEPQSAIEAVGDGEPCGGAVGGVYGGSHF</sequence>
<organism evidence="1 2">
    <name type="scientific">Nepenthes gracilis</name>
    <name type="common">Slender pitcher plant</name>
    <dbReference type="NCBI Taxonomy" id="150966"/>
    <lineage>
        <taxon>Eukaryota</taxon>
        <taxon>Viridiplantae</taxon>
        <taxon>Streptophyta</taxon>
        <taxon>Embryophyta</taxon>
        <taxon>Tracheophyta</taxon>
        <taxon>Spermatophyta</taxon>
        <taxon>Magnoliopsida</taxon>
        <taxon>eudicotyledons</taxon>
        <taxon>Gunneridae</taxon>
        <taxon>Pentapetalae</taxon>
        <taxon>Caryophyllales</taxon>
        <taxon>Nepenthaceae</taxon>
        <taxon>Nepenthes</taxon>
    </lineage>
</organism>
<dbReference type="EMBL" id="BSYO01000014">
    <property type="protein sequence ID" value="GMH14394.1"/>
    <property type="molecule type" value="Genomic_DNA"/>
</dbReference>
<reference evidence="1" key="1">
    <citation type="submission" date="2023-05" db="EMBL/GenBank/DDBJ databases">
        <title>Nepenthes gracilis genome sequencing.</title>
        <authorList>
            <person name="Fukushima K."/>
        </authorList>
    </citation>
    <scope>NUCLEOTIDE SEQUENCE</scope>
    <source>
        <strain evidence="1">SING2019-196</strain>
    </source>
</reference>
<dbReference type="Proteomes" id="UP001279734">
    <property type="component" value="Unassembled WGS sequence"/>
</dbReference>
<keyword evidence="2" id="KW-1185">Reference proteome</keyword>
<accession>A0AAD3SPE9</accession>
<protein>
    <submittedName>
        <fullName evidence="1">Uncharacterized protein</fullName>
    </submittedName>
</protein>